<dbReference type="AlphaFoldDB" id="A0A7V6A3H1"/>
<dbReference type="GO" id="GO:0070403">
    <property type="term" value="F:NAD+ binding"/>
    <property type="evidence" value="ECO:0007669"/>
    <property type="project" value="InterPro"/>
</dbReference>
<dbReference type="Pfam" id="PF20463">
    <property type="entry name" value="PDH_C"/>
    <property type="match status" value="1"/>
</dbReference>
<dbReference type="InterPro" id="IPR046825">
    <property type="entry name" value="PDH_C"/>
</dbReference>
<organism evidence="3">
    <name type="scientific">Desulfobacca acetoxidans</name>
    <dbReference type="NCBI Taxonomy" id="60893"/>
    <lineage>
        <taxon>Bacteria</taxon>
        <taxon>Pseudomonadati</taxon>
        <taxon>Thermodesulfobacteriota</taxon>
        <taxon>Desulfobaccia</taxon>
        <taxon>Desulfobaccales</taxon>
        <taxon>Desulfobaccaceae</taxon>
        <taxon>Desulfobacca</taxon>
    </lineage>
</organism>
<dbReference type="SUPFAM" id="SSF48179">
    <property type="entry name" value="6-phosphogluconate dehydrogenase C-terminal domain-like"/>
    <property type="match status" value="1"/>
</dbReference>
<keyword evidence="1" id="KW-0560">Oxidoreductase</keyword>
<dbReference type="PANTHER" id="PTHR21363:SF0">
    <property type="entry name" value="PREPHENATE DEHYDROGENASE [NADP(+)]"/>
    <property type="match status" value="1"/>
</dbReference>
<evidence type="ECO:0000313" key="3">
    <source>
        <dbReference type="EMBL" id="HHS29569.1"/>
    </source>
</evidence>
<dbReference type="PANTHER" id="PTHR21363">
    <property type="entry name" value="PREPHENATE DEHYDROGENASE"/>
    <property type="match status" value="1"/>
</dbReference>
<proteinExistence type="predicted"/>
<dbReference type="InterPro" id="IPR046826">
    <property type="entry name" value="PDH_N"/>
</dbReference>
<dbReference type="GO" id="GO:0004665">
    <property type="term" value="F:prephenate dehydrogenase (NADP+) activity"/>
    <property type="evidence" value="ECO:0007669"/>
    <property type="project" value="InterPro"/>
</dbReference>
<sequence>MNPVKIAIIGGSGQMGRWLQRFFAQRGLPVLSADLDTRETPQDVAAQADVVMLSVPIPKVVDIAQEISPHMRPDAALMDITSVKQRPLDAMLKAFPGEVVGTHPLFGPKEKSIEGLTVVLCPGRGERWLNWLKDFLQQAGARVKVTSATEHDRLMAVVQGLSHFVLIALEKSIRQLGISSQDLEDYATPTFNTLHRLAKRLLSQDAQLYACIQLANPANRPALRALDDAVADILYFIQRQNANGLVRLLEEIKEGFGGSNQ</sequence>
<dbReference type="InterPro" id="IPR036291">
    <property type="entry name" value="NAD(P)-bd_dom_sf"/>
</dbReference>
<protein>
    <submittedName>
        <fullName evidence="3">Prephenate dehydrogenase/arogenate dehydrogenase family protein</fullName>
    </submittedName>
</protein>
<dbReference type="InterPro" id="IPR008927">
    <property type="entry name" value="6-PGluconate_DH-like_C_sf"/>
</dbReference>
<reference evidence="3" key="1">
    <citation type="journal article" date="2020" name="mSystems">
        <title>Genome- and Community-Level Interaction Insights into Carbon Utilization and Element Cycling Functions of Hydrothermarchaeota in Hydrothermal Sediment.</title>
        <authorList>
            <person name="Zhou Z."/>
            <person name="Liu Y."/>
            <person name="Xu W."/>
            <person name="Pan J."/>
            <person name="Luo Z.H."/>
            <person name="Li M."/>
        </authorList>
    </citation>
    <scope>NUCLEOTIDE SEQUENCE [LARGE SCALE GENOMIC DNA]</scope>
    <source>
        <strain evidence="3">SpSt-767</strain>
    </source>
</reference>
<dbReference type="InterPro" id="IPR003099">
    <property type="entry name" value="Prephen_DH"/>
</dbReference>
<comment type="caution">
    <text evidence="3">The sequence shown here is derived from an EMBL/GenBank/DDBJ whole genome shotgun (WGS) entry which is preliminary data.</text>
</comment>
<dbReference type="GO" id="GO:0008977">
    <property type="term" value="F:prephenate dehydrogenase (NAD+) activity"/>
    <property type="evidence" value="ECO:0007669"/>
    <property type="project" value="InterPro"/>
</dbReference>
<evidence type="ECO:0000259" key="2">
    <source>
        <dbReference type="PROSITE" id="PS51176"/>
    </source>
</evidence>
<gene>
    <name evidence="3" type="ORF">ENV52_07710</name>
</gene>
<dbReference type="SUPFAM" id="SSF51735">
    <property type="entry name" value="NAD(P)-binding Rossmann-fold domains"/>
    <property type="match status" value="1"/>
</dbReference>
<dbReference type="Gene3D" id="3.40.50.720">
    <property type="entry name" value="NAD(P)-binding Rossmann-like Domain"/>
    <property type="match status" value="1"/>
</dbReference>
<dbReference type="InterPro" id="IPR050812">
    <property type="entry name" value="Preph/Arog_dehydrog"/>
</dbReference>
<feature type="domain" description="Prephenate/arogenate dehydrogenase" evidence="2">
    <location>
        <begin position="4"/>
        <end position="261"/>
    </location>
</feature>
<dbReference type="GO" id="GO:0006571">
    <property type="term" value="P:tyrosine biosynthetic process"/>
    <property type="evidence" value="ECO:0007669"/>
    <property type="project" value="InterPro"/>
</dbReference>
<dbReference type="EMBL" id="DTGR01000125">
    <property type="protein sequence ID" value="HHS29569.1"/>
    <property type="molecule type" value="Genomic_DNA"/>
</dbReference>
<dbReference type="PROSITE" id="PS51176">
    <property type="entry name" value="PDH_ADH"/>
    <property type="match status" value="1"/>
</dbReference>
<dbReference type="Pfam" id="PF02153">
    <property type="entry name" value="PDH_N"/>
    <property type="match status" value="1"/>
</dbReference>
<name>A0A7V6A3H1_9BACT</name>
<evidence type="ECO:0000256" key="1">
    <source>
        <dbReference type="ARBA" id="ARBA00023002"/>
    </source>
</evidence>
<accession>A0A7V6A3H1</accession>
<dbReference type="Gene3D" id="1.10.3660.10">
    <property type="entry name" value="6-phosphogluconate dehydrogenase C-terminal like domain"/>
    <property type="match status" value="1"/>
</dbReference>